<evidence type="ECO:0000313" key="1">
    <source>
        <dbReference type="EnsemblMetazoa" id="LLOJ008767-PA"/>
    </source>
</evidence>
<dbReference type="Proteomes" id="UP000092461">
    <property type="component" value="Unassembled WGS sequence"/>
</dbReference>
<dbReference type="EMBL" id="AJWK01029805">
    <property type="status" value="NOT_ANNOTATED_CDS"/>
    <property type="molecule type" value="Genomic_DNA"/>
</dbReference>
<dbReference type="EMBL" id="AJWK01029806">
    <property type="status" value="NOT_ANNOTATED_CDS"/>
    <property type="molecule type" value="Genomic_DNA"/>
</dbReference>
<evidence type="ECO:0000313" key="2">
    <source>
        <dbReference type="Proteomes" id="UP000092461"/>
    </source>
</evidence>
<dbReference type="VEuPathDB" id="VectorBase:LLOJ008767"/>
<dbReference type="EMBL" id="AJWK01029807">
    <property type="status" value="NOT_ANNOTATED_CDS"/>
    <property type="molecule type" value="Genomic_DNA"/>
</dbReference>
<dbReference type="EnsemblMetazoa" id="LLOJ008767-RA">
    <property type="protein sequence ID" value="LLOJ008767-PA"/>
    <property type="gene ID" value="LLOJ008767"/>
</dbReference>
<organism evidence="1 2">
    <name type="scientific">Lutzomyia longipalpis</name>
    <name type="common">Sand fly</name>
    <dbReference type="NCBI Taxonomy" id="7200"/>
    <lineage>
        <taxon>Eukaryota</taxon>
        <taxon>Metazoa</taxon>
        <taxon>Ecdysozoa</taxon>
        <taxon>Arthropoda</taxon>
        <taxon>Hexapoda</taxon>
        <taxon>Insecta</taxon>
        <taxon>Pterygota</taxon>
        <taxon>Neoptera</taxon>
        <taxon>Endopterygota</taxon>
        <taxon>Diptera</taxon>
        <taxon>Nematocera</taxon>
        <taxon>Psychodoidea</taxon>
        <taxon>Psychodidae</taxon>
        <taxon>Lutzomyia</taxon>
        <taxon>Lutzomyia</taxon>
    </lineage>
</organism>
<sequence length="77" mass="8983">MDDFGAQILKIYDQTAIEYASVQEIYSLKPLDVLCTYFCNNFPVLMIETEYSHFGIWKVDTIIPYFACNSVMDKVRI</sequence>
<accession>A0A1B0CUY2</accession>
<reference evidence="1" key="1">
    <citation type="submission" date="2020-05" db="UniProtKB">
        <authorList>
            <consortium name="EnsemblMetazoa"/>
        </authorList>
    </citation>
    <scope>IDENTIFICATION</scope>
    <source>
        <strain evidence="1">Jacobina</strain>
    </source>
</reference>
<keyword evidence="2" id="KW-1185">Reference proteome</keyword>
<proteinExistence type="predicted"/>
<dbReference type="AlphaFoldDB" id="A0A1B0CUY2"/>
<protein>
    <submittedName>
        <fullName evidence="1">Uncharacterized protein</fullName>
    </submittedName>
</protein>
<name>A0A1B0CUY2_LUTLO</name>